<dbReference type="InterPro" id="IPR001647">
    <property type="entry name" value="HTH_TetR"/>
</dbReference>
<dbReference type="PANTHER" id="PTHR30055">
    <property type="entry name" value="HTH-TYPE TRANSCRIPTIONAL REGULATOR RUTR"/>
    <property type="match status" value="1"/>
</dbReference>
<keyword evidence="3" id="KW-0804">Transcription</keyword>
<feature type="domain" description="HTH tetR-type" evidence="5">
    <location>
        <begin position="17"/>
        <end position="77"/>
    </location>
</feature>
<keyword evidence="1" id="KW-0805">Transcription regulation</keyword>
<accession>A0A4P6Q9Z8</accession>
<feature type="DNA-binding region" description="H-T-H motif" evidence="4">
    <location>
        <begin position="40"/>
        <end position="59"/>
    </location>
</feature>
<dbReference type="InterPro" id="IPR050109">
    <property type="entry name" value="HTH-type_TetR-like_transc_reg"/>
</dbReference>
<dbReference type="KEGG" id="strr:EKD16_23825"/>
<dbReference type="RefSeq" id="WP_131101423.1">
    <property type="nucleotide sequence ID" value="NZ_CP036455.1"/>
</dbReference>
<dbReference type="Proteomes" id="UP000292235">
    <property type="component" value="Chromosome"/>
</dbReference>
<evidence type="ECO:0000256" key="2">
    <source>
        <dbReference type="ARBA" id="ARBA00023125"/>
    </source>
</evidence>
<dbReference type="PRINTS" id="PR00455">
    <property type="entry name" value="HTHTETR"/>
</dbReference>
<dbReference type="GO" id="GO:0000976">
    <property type="term" value="F:transcription cis-regulatory region binding"/>
    <property type="evidence" value="ECO:0007669"/>
    <property type="project" value="TreeGrafter"/>
</dbReference>
<dbReference type="InterPro" id="IPR023772">
    <property type="entry name" value="DNA-bd_HTH_TetR-type_CS"/>
</dbReference>
<organism evidence="6 7">
    <name type="scientific">Streptomonospora litoralis</name>
    <dbReference type="NCBI Taxonomy" id="2498135"/>
    <lineage>
        <taxon>Bacteria</taxon>
        <taxon>Bacillati</taxon>
        <taxon>Actinomycetota</taxon>
        <taxon>Actinomycetes</taxon>
        <taxon>Streptosporangiales</taxon>
        <taxon>Nocardiopsidaceae</taxon>
        <taxon>Streptomonospora</taxon>
    </lineage>
</organism>
<evidence type="ECO:0000256" key="3">
    <source>
        <dbReference type="ARBA" id="ARBA00023163"/>
    </source>
</evidence>
<dbReference type="Gene3D" id="1.10.357.10">
    <property type="entry name" value="Tetracycline Repressor, domain 2"/>
    <property type="match status" value="1"/>
</dbReference>
<dbReference type="Pfam" id="PF00440">
    <property type="entry name" value="TetR_N"/>
    <property type="match status" value="1"/>
</dbReference>
<gene>
    <name evidence="6" type="ORF">EKD16_23825</name>
</gene>
<reference evidence="6 7" key="1">
    <citation type="submission" date="2019-02" db="EMBL/GenBank/DDBJ databases">
        <authorList>
            <person name="Khodamoradi S."/>
            <person name="Hahnke R.L."/>
            <person name="Kaempfer P."/>
            <person name="Schumann P."/>
            <person name="Rohde M."/>
            <person name="Steinert M."/>
            <person name="Luzhetskyy A."/>
            <person name="Wink J."/>
            <person name="Ruckert C."/>
        </authorList>
    </citation>
    <scope>NUCLEOTIDE SEQUENCE [LARGE SCALE GENOMIC DNA]</scope>
    <source>
        <strain evidence="6 7">M2</strain>
    </source>
</reference>
<evidence type="ECO:0000313" key="6">
    <source>
        <dbReference type="EMBL" id="QBI56511.1"/>
    </source>
</evidence>
<evidence type="ECO:0000313" key="7">
    <source>
        <dbReference type="Proteomes" id="UP000292235"/>
    </source>
</evidence>
<evidence type="ECO:0000256" key="1">
    <source>
        <dbReference type="ARBA" id="ARBA00023015"/>
    </source>
</evidence>
<keyword evidence="7" id="KW-1185">Reference proteome</keyword>
<sequence>MDRPSPVEDSLRERKRRRARESIVEAAFELFTEHGFEGVTVADIAERAEVGRATFFRHFGDKQEVVFGDDPDIETAVAEEARRLPAPDPIGDSLPDALAYLRRFAALLVARMTENPAAYRLHERIVAETPELRARSLLKQRRYAEAMTTLLVERGADVRTARLAAETALACYYAGHATAGGDPARLAADVDAAFARLV</sequence>
<dbReference type="GO" id="GO:0003700">
    <property type="term" value="F:DNA-binding transcription factor activity"/>
    <property type="evidence" value="ECO:0007669"/>
    <property type="project" value="TreeGrafter"/>
</dbReference>
<dbReference type="EMBL" id="CP036455">
    <property type="protein sequence ID" value="QBI56511.1"/>
    <property type="molecule type" value="Genomic_DNA"/>
</dbReference>
<protein>
    <submittedName>
        <fullName evidence="6">DNA-binding transcriptional repressor FabR</fullName>
    </submittedName>
</protein>
<keyword evidence="2 4" id="KW-0238">DNA-binding</keyword>
<dbReference type="OrthoDB" id="4709704at2"/>
<name>A0A4P6Q9Z8_9ACTN</name>
<dbReference type="InterPro" id="IPR009057">
    <property type="entry name" value="Homeodomain-like_sf"/>
</dbReference>
<proteinExistence type="predicted"/>
<evidence type="ECO:0000259" key="5">
    <source>
        <dbReference type="PROSITE" id="PS50977"/>
    </source>
</evidence>
<dbReference type="AlphaFoldDB" id="A0A4P6Q9Z8"/>
<dbReference type="PROSITE" id="PS01081">
    <property type="entry name" value="HTH_TETR_1"/>
    <property type="match status" value="1"/>
</dbReference>
<dbReference type="SUPFAM" id="SSF46689">
    <property type="entry name" value="Homeodomain-like"/>
    <property type="match status" value="1"/>
</dbReference>
<dbReference type="PANTHER" id="PTHR30055:SF238">
    <property type="entry name" value="MYCOFACTOCIN BIOSYNTHESIS TRANSCRIPTIONAL REGULATOR MFTR-RELATED"/>
    <property type="match status" value="1"/>
</dbReference>
<evidence type="ECO:0000256" key="4">
    <source>
        <dbReference type="PROSITE-ProRule" id="PRU00335"/>
    </source>
</evidence>
<dbReference type="PROSITE" id="PS50977">
    <property type="entry name" value="HTH_TETR_2"/>
    <property type="match status" value="1"/>
</dbReference>